<accession>A0AAW1NHG5</accession>
<dbReference type="Pfam" id="PF12899">
    <property type="entry name" value="Glyco_hydro_100"/>
    <property type="match status" value="1"/>
</dbReference>
<dbReference type="Proteomes" id="UP001443914">
    <property type="component" value="Unassembled WGS sequence"/>
</dbReference>
<proteinExistence type="inferred from homology"/>
<comment type="function">
    <text evidence="6">Invertase that cleaves sucrose into glucose and fructose.</text>
</comment>
<reference evidence="7 8" key="1">
    <citation type="submission" date="2024-03" db="EMBL/GenBank/DDBJ databases">
        <title>WGS assembly of Saponaria officinalis var. Norfolk2.</title>
        <authorList>
            <person name="Jenkins J."/>
            <person name="Shu S."/>
            <person name="Grimwood J."/>
            <person name="Barry K."/>
            <person name="Goodstein D."/>
            <person name="Schmutz J."/>
            <person name="Leebens-Mack J."/>
            <person name="Osbourn A."/>
        </authorList>
    </citation>
    <scope>NUCLEOTIDE SEQUENCE [LARGE SCALE GENOMIC DNA]</scope>
    <source>
        <strain evidence="8">cv. Norfolk2</strain>
        <strain evidence="7">JIC</strain>
        <tissue evidence="7">Leaf</tissue>
    </source>
</reference>
<protein>
    <recommendedName>
        <fullName evidence="6">Alkaline/neutral invertase</fullName>
        <ecNumber evidence="6">3.2.1.26</ecNumber>
    </recommendedName>
</protein>
<dbReference type="EMBL" id="JBDFQZ010000001">
    <property type="protein sequence ID" value="KAK9758181.1"/>
    <property type="molecule type" value="Genomic_DNA"/>
</dbReference>
<dbReference type="InterPro" id="IPR012341">
    <property type="entry name" value="6hp_glycosidase-like_sf"/>
</dbReference>
<evidence type="ECO:0000256" key="6">
    <source>
        <dbReference type="RuleBase" id="RU367047"/>
    </source>
</evidence>
<dbReference type="AlphaFoldDB" id="A0AAW1NHG5"/>
<evidence type="ECO:0000256" key="5">
    <source>
        <dbReference type="ARBA" id="ARBA00023295"/>
    </source>
</evidence>
<organism evidence="7 8">
    <name type="scientific">Saponaria officinalis</name>
    <name type="common">Common soapwort</name>
    <name type="synonym">Lychnis saponaria</name>
    <dbReference type="NCBI Taxonomy" id="3572"/>
    <lineage>
        <taxon>Eukaryota</taxon>
        <taxon>Viridiplantae</taxon>
        <taxon>Streptophyta</taxon>
        <taxon>Embryophyta</taxon>
        <taxon>Tracheophyta</taxon>
        <taxon>Spermatophyta</taxon>
        <taxon>Magnoliopsida</taxon>
        <taxon>eudicotyledons</taxon>
        <taxon>Gunneridae</taxon>
        <taxon>Pentapetalae</taxon>
        <taxon>Caryophyllales</taxon>
        <taxon>Caryophyllaceae</taxon>
        <taxon>Caryophylleae</taxon>
        <taxon>Saponaria</taxon>
    </lineage>
</organism>
<evidence type="ECO:0000256" key="4">
    <source>
        <dbReference type="ARBA" id="ARBA00023277"/>
    </source>
</evidence>
<dbReference type="Gene3D" id="1.50.10.10">
    <property type="match status" value="1"/>
</dbReference>
<keyword evidence="4 6" id="KW-0119">Carbohydrate metabolism</keyword>
<dbReference type="InterPro" id="IPR008928">
    <property type="entry name" value="6-hairpin_glycosidase_sf"/>
</dbReference>
<evidence type="ECO:0000256" key="2">
    <source>
        <dbReference type="ARBA" id="ARBA00007671"/>
    </source>
</evidence>
<dbReference type="SUPFAM" id="SSF48208">
    <property type="entry name" value="Six-hairpin glycosidases"/>
    <property type="match status" value="1"/>
</dbReference>
<dbReference type="FunFam" id="1.50.10.10:FF:000001">
    <property type="entry name" value="probable alkaline/neutral invertase B"/>
    <property type="match status" value="1"/>
</dbReference>
<comment type="catalytic activity">
    <reaction evidence="1 6">
        <text>Hydrolysis of terminal non-reducing beta-D-fructofuranoside residues in beta-D-fructofuranosides.</text>
        <dbReference type="EC" id="3.2.1.26"/>
    </reaction>
</comment>
<keyword evidence="5 6" id="KW-0326">Glycosidase</keyword>
<dbReference type="GO" id="GO:0033926">
    <property type="term" value="F:endo-alpha-N-acetylgalactosaminidase activity"/>
    <property type="evidence" value="ECO:0007669"/>
    <property type="project" value="UniProtKB-UniRule"/>
</dbReference>
<evidence type="ECO:0000256" key="3">
    <source>
        <dbReference type="ARBA" id="ARBA00022801"/>
    </source>
</evidence>
<comment type="caution">
    <text evidence="7">The sequence shown here is derived from an EMBL/GenBank/DDBJ whole genome shotgun (WGS) entry which is preliminary data.</text>
</comment>
<name>A0AAW1NHG5_SAPOF</name>
<keyword evidence="3 6" id="KW-0378">Hydrolase</keyword>
<comment type="similarity">
    <text evidence="2 6">Belongs to the glycosyl hydrolase 100 family.</text>
</comment>
<sequence>MEGVGLRKVSSHASISEMDDFDLSKLLDKPRLNIERQRSFDERSLSELLIGLNKGSVDNFETMYSPGARSGFNTPASSARNSFEPHPMVADAWEALRRSMVHFRGQPVGTIAAYDHASEEVLNYDQVFVRDFVPSALAFLMNGEPDIVKNFLLKTLQLQAWEKRVDRFKLGEGAMPASFKVLHDPVRKTDTIVADFGESAIGRVAPVDSGFWWIILLRAYTKSTGDMSLSESPECQRGIKLILTLCLSEGFDTFPTLLCADGCSMIDRRMGVYGYPIEIQALFFMSLRCALALLKHDAEGKECIERIVKRLHALSFHMRSYFWLDFRQLNDIYRYKTEEYSHTAVNKFNVIPDSIPEWVFDFMPCRGGYFIGNVSPARMDFRWFALGNCIAILCSLATPEQSTAIMDLIEERWEELVGEMPLKICYPAIESHEWRIVTGCDPKNTRWSYHNGGSWPVLLWMLTAACIKTGRPQIARRAIDLAEQRLLKDGWPEYYDGKLGRYIGKQARKFQTWSIAGYLVAKMMLEDPSHLTMISHEEDKLMKPLIKRSSSWTC</sequence>
<gene>
    <name evidence="7" type="ORF">RND81_01G213200</name>
</gene>
<evidence type="ECO:0000256" key="1">
    <source>
        <dbReference type="ARBA" id="ARBA00000094"/>
    </source>
</evidence>
<evidence type="ECO:0000313" key="8">
    <source>
        <dbReference type="Proteomes" id="UP001443914"/>
    </source>
</evidence>
<dbReference type="PANTHER" id="PTHR31916:SF15">
    <property type="entry name" value="ALKALINE_NEUTRAL INVERTASE D-RELATED"/>
    <property type="match status" value="1"/>
</dbReference>
<evidence type="ECO:0000313" key="7">
    <source>
        <dbReference type="EMBL" id="KAK9758182.1"/>
    </source>
</evidence>
<dbReference type="GO" id="GO:0005987">
    <property type="term" value="P:sucrose catabolic process"/>
    <property type="evidence" value="ECO:0007669"/>
    <property type="project" value="TreeGrafter"/>
</dbReference>
<dbReference type="PANTHER" id="PTHR31916">
    <property type="match status" value="1"/>
</dbReference>
<dbReference type="EMBL" id="JBDFQZ010000001">
    <property type="protein sequence ID" value="KAK9758182.1"/>
    <property type="molecule type" value="Genomic_DNA"/>
</dbReference>
<dbReference type="EC" id="3.2.1.26" evidence="6"/>
<keyword evidence="8" id="KW-1185">Reference proteome</keyword>
<dbReference type="InterPro" id="IPR024746">
    <property type="entry name" value="Glyco_hydro_100"/>
</dbReference>
<dbReference type="GO" id="GO:0004575">
    <property type="term" value="F:sucrose alpha-glucosidase activity"/>
    <property type="evidence" value="ECO:0007669"/>
    <property type="project" value="TreeGrafter"/>
</dbReference>